<evidence type="ECO:0000259" key="1">
    <source>
        <dbReference type="PROSITE" id="PS51094"/>
    </source>
</evidence>
<accession>A0A7T5R2G8</accession>
<evidence type="ECO:0000313" key="2">
    <source>
        <dbReference type="EMBL" id="QQG36234.1"/>
    </source>
</evidence>
<protein>
    <submittedName>
        <fullName evidence="2">PTS sugar transporter subunit IIA</fullName>
    </submittedName>
</protein>
<dbReference type="AlphaFoldDB" id="A0A7T5R2G8"/>
<reference evidence="2 3" key="1">
    <citation type="submission" date="2020-07" db="EMBL/GenBank/DDBJ databases">
        <title>Huge and variable diversity of episymbiotic CPR bacteria and DPANN archaea in groundwater ecosystems.</title>
        <authorList>
            <person name="He C.Y."/>
            <person name="Keren R."/>
            <person name="Whittaker M."/>
            <person name="Farag I.F."/>
            <person name="Doudna J."/>
            <person name="Cate J.H.D."/>
            <person name="Banfield J.F."/>
        </authorList>
    </citation>
    <scope>NUCLEOTIDE SEQUENCE [LARGE SCALE GENOMIC DNA]</scope>
    <source>
        <strain evidence="2">NC_groundwater_70_Ag_B-0.1um_54_66</strain>
    </source>
</reference>
<dbReference type="Gene3D" id="3.40.930.10">
    <property type="entry name" value="Mannitol-specific EII, Chain A"/>
    <property type="match status" value="1"/>
</dbReference>
<name>A0A7T5R2G8_9BACT</name>
<gene>
    <name evidence="2" type="ORF">HYS17_00120</name>
</gene>
<proteinExistence type="predicted"/>
<organism evidence="2 3">
    <name type="scientific">Micavibrio aeruginosavorus</name>
    <dbReference type="NCBI Taxonomy" id="349221"/>
    <lineage>
        <taxon>Bacteria</taxon>
        <taxon>Pseudomonadati</taxon>
        <taxon>Bdellovibrionota</taxon>
        <taxon>Bdellovibrionia</taxon>
        <taxon>Bdellovibrionales</taxon>
        <taxon>Pseudobdellovibrionaceae</taxon>
        <taxon>Micavibrio</taxon>
    </lineage>
</organism>
<dbReference type="InterPro" id="IPR002178">
    <property type="entry name" value="PTS_EIIA_type-2_dom"/>
</dbReference>
<dbReference type="InterPro" id="IPR016152">
    <property type="entry name" value="PTrfase/Anion_transptr"/>
</dbReference>
<dbReference type="PANTHER" id="PTHR47738:SF1">
    <property type="entry name" value="NITROGEN REGULATORY PROTEIN"/>
    <property type="match status" value="1"/>
</dbReference>
<dbReference type="PROSITE" id="PS51094">
    <property type="entry name" value="PTS_EIIA_TYPE_2"/>
    <property type="match status" value="1"/>
</dbReference>
<feature type="domain" description="PTS EIIA type-2" evidence="1">
    <location>
        <begin position="7"/>
        <end position="150"/>
    </location>
</feature>
<sequence length="158" mass="17636">MYVSDDERLQLDLILPDLKAPHITQAYQAICNKVDMMTGFPARTLFTQLMTREQQASSGIGEGVAIPHLRLPKLQKPFILLARLARPLEFNAVDDYPVDLITMLLSPGSDGPHHLRRLSRISRLMRNPALLEDLRNAADADALRSLLEQGSQRLLAAA</sequence>
<dbReference type="PANTHER" id="PTHR47738">
    <property type="entry name" value="PTS SYSTEM FRUCTOSE-LIKE EIIA COMPONENT-RELATED"/>
    <property type="match status" value="1"/>
</dbReference>
<dbReference type="Proteomes" id="UP000595362">
    <property type="component" value="Chromosome"/>
</dbReference>
<keyword evidence="2" id="KW-0762">Sugar transport</keyword>
<dbReference type="CDD" id="cd00211">
    <property type="entry name" value="PTS_IIA_fru"/>
    <property type="match status" value="1"/>
</dbReference>
<dbReference type="EMBL" id="CP066681">
    <property type="protein sequence ID" value="QQG36234.1"/>
    <property type="molecule type" value="Genomic_DNA"/>
</dbReference>
<dbReference type="InterPro" id="IPR051541">
    <property type="entry name" value="PTS_SugarTrans_NitroReg"/>
</dbReference>
<dbReference type="Pfam" id="PF00359">
    <property type="entry name" value="PTS_EIIA_2"/>
    <property type="match status" value="1"/>
</dbReference>
<dbReference type="SUPFAM" id="SSF55804">
    <property type="entry name" value="Phoshotransferase/anion transport protein"/>
    <property type="match status" value="1"/>
</dbReference>
<evidence type="ECO:0000313" key="3">
    <source>
        <dbReference type="Proteomes" id="UP000595362"/>
    </source>
</evidence>
<keyword evidence="2" id="KW-0813">Transport</keyword>
<dbReference type="GO" id="GO:0030295">
    <property type="term" value="F:protein kinase activator activity"/>
    <property type="evidence" value="ECO:0007669"/>
    <property type="project" value="TreeGrafter"/>
</dbReference>